<keyword evidence="1" id="KW-0678">Repressor</keyword>
<dbReference type="InterPro" id="IPR000551">
    <property type="entry name" value="MerR-type_HTH_dom"/>
</dbReference>
<keyword evidence="4" id="KW-0804">Transcription</keyword>
<proteinExistence type="predicted"/>
<dbReference type="SMART" id="SM00422">
    <property type="entry name" value="HTH_MERR"/>
    <property type="match status" value="2"/>
</dbReference>
<dbReference type="PANTHER" id="PTHR30204:SF69">
    <property type="entry name" value="MERR-FAMILY TRANSCRIPTIONAL REGULATOR"/>
    <property type="match status" value="1"/>
</dbReference>
<dbReference type="RefSeq" id="WP_120742344.1">
    <property type="nucleotide sequence ID" value="NZ_CP032568.1"/>
</dbReference>
<gene>
    <name evidence="6" type="ORF">D7D52_31920</name>
</gene>
<dbReference type="Pfam" id="PF00376">
    <property type="entry name" value="MerR"/>
    <property type="match status" value="1"/>
</dbReference>
<name>A0A386ZJE1_9NOCA</name>
<dbReference type="GO" id="GO:0003700">
    <property type="term" value="F:DNA-binding transcription factor activity"/>
    <property type="evidence" value="ECO:0007669"/>
    <property type="project" value="InterPro"/>
</dbReference>
<dbReference type="SUPFAM" id="SSF46955">
    <property type="entry name" value="Putative DNA-binding domain"/>
    <property type="match status" value="2"/>
</dbReference>
<dbReference type="GO" id="GO:0003677">
    <property type="term" value="F:DNA binding"/>
    <property type="evidence" value="ECO:0007669"/>
    <property type="project" value="UniProtKB-KW"/>
</dbReference>
<feature type="domain" description="HTH merR-type" evidence="5">
    <location>
        <begin position="3"/>
        <end position="43"/>
    </location>
</feature>
<dbReference type="PROSITE" id="PS00552">
    <property type="entry name" value="HTH_MERR_1"/>
    <property type="match status" value="1"/>
</dbReference>
<dbReference type="Proteomes" id="UP000267164">
    <property type="component" value="Chromosome"/>
</dbReference>
<evidence type="ECO:0000256" key="3">
    <source>
        <dbReference type="ARBA" id="ARBA00023125"/>
    </source>
</evidence>
<dbReference type="InterPro" id="IPR009061">
    <property type="entry name" value="DNA-bd_dom_put_sf"/>
</dbReference>
<organism evidence="6 7">
    <name type="scientific">Nocardia yunnanensis</name>
    <dbReference type="NCBI Taxonomy" id="2382165"/>
    <lineage>
        <taxon>Bacteria</taxon>
        <taxon>Bacillati</taxon>
        <taxon>Actinomycetota</taxon>
        <taxon>Actinomycetes</taxon>
        <taxon>Mycobacteriales</taxon>
        <taxon>Nocardiaceae</taxon>
        <taxon>Nocardia</taxon>
    </lineage>
</organism>
<dbReference type="Gene3D" id="1.10.1660.10">
    <property type="match status" value="2"/>
</dbReference>
<evidence type="ECO:0000313" key="7">
    <source>
        <dbReference type="Proteomes" id="UP000267164"/>
    </source>
</evidence>
<dbReference type="PANTHER" id="PTHR30204">
    <property type="entry name" value="REDOX-CYCLING DRUG-SENSING TRANSCRIPTIONAL ACTIVATOR SOXR"/>
    <property type="match status" value="1"/>
</dbReference>
<dbReference type="KEGG" id="nyu:D7D52_31920"/>
<sequence length="236" mass="25943">MNNLRPADLARDHGLSTQAVRNYEDAGFLPPAERTASGYRIYTPAHAAALDAYLALVRAHGHATAGRIMTAVHAGDLDTALLLVDRGHEQSLRDRDTLDAVRRAIHHLTIETDDTAMVSGPESWTIGELAHRLEVTAATLRKWERAGILAPARESGTGYRRYGADDRRDAELAHLLRRGGYPLSRIATVVEQVRAAGGTDDLARALRDWRGRLTARSMAMLDAAGRLAHYLRVRES</sequence>
<evidence type="ECO:0000259" key="5">
    <source>
        <dbReference type="PROSITE" id="PS50937"/>
    </source>
</evidence>
<dbReference type="PROSITE" id="PS50937">
    <property type="entry name" value="HTH_MERR_2"/>
    <property type="match status" value="2"/>
</dbReference>
<dbReference type="Pfam" id="PF13411">
    <property type="entry name" value="MerR_1"/>
    <property type="match status" value="1"/>
</dbReference>
<keyword evidence="7" id="KW-1185">Reference proteome</keyword>
<dbReference type="EMBL" id="CP032568">
    <property type="protein sequence ID" value="AYF77661.1"/>
    <property type="molecule type" value="Genomic_DNA"/>
</dbReference>
<keyword evidence="3 6" id="KW-0238">DNA-binding</keyword>
<evidence type="ECO:0000313" key="6">
    <source>
        <dbReference type="EMBL" id="AYF77661.1"/>
    </source>
</evidence>
<accession>A0A386ZJE1</accession>
<dbReference type="OrthoDB" id="3826383at2"/>
<dbReference type="AlphaFoldDB" id="A0A386ZJE1"/>
<dbReference type="InterPro" id="IPR047057">
    <property type="entry name" value="MerR_fam"/>
</dbReference>
<evidence type="ECO:0000256" key="1">
    <source>
        <dbReference type="ARBA" id="ARBA00022491"/>
    </source>
</evidence>
<keyword evidence="2" id="KW-0805">Transcription regulation</keyword>
<evidence type="ECO:0000256" key="4">
    <source>
        <dbReference type="ARBA" id="ARBA00023163"/>
    </source>
</evidence>
<reference evidence="6 7" key="1">
    <citation type="submission" date="2018-09" db="EMBL/GenBank/DDBJ databases">
        <title>Nocardia yunnanensis sp. nov., an actinomycete isolated from a soil sample.</title>
        <authorList>
            <person name="Zhang J."/>
        </authorList>
    </citation>
    <scope>NUCLEOTIDE SEQUENCE [LARGE SCALE GENOMIC DNA]</scope>
    <source>
        <strain evidence="6 7">CFHS0054</strain>
    </source>
</reference>
<protein>
    <submittedName>
        <fullName evidence="6">MerR family DNA-binding transcriptional regulator</fullName>
    </submittedName>
</protein>
<dbReference type="CDD" id="cd04773">
    <property type="entry name" value="HTH_TioE_rpt2"/>
    <property type="match status" value="1"/>
</dbReference>
<feature type="domain" description="HTH merR-type" evidence="5">
    <location>
        <begin position="123"/>
        <end position="192"/>
    </location>
</feature>
<evidence type="ECO:0000256" key="2">
    <source>
        <dbReference type="ARBA" id="ARBA00023015"/>
    </source>
</evidence>